<evidence type="ECO:0000313" key="1">
    <source>
        <dbReference type="EMBL" id="KAK3081694.1"/>
    </source>
</evidence>
<proteinExistence type="predicted"/>
<reference evidence="1" key="1">
    <citation type="submission" date="2024-09" db="EMBL/GenBank/DDBJ databases">
        <title>Black Yeasts Isolated from many extreme environments.</title>
        <authorList>
            <person name="Coleine C."/>
            <person name="Stajich J.E."/>
            <person name="Selbmann L."/>
        </authorList>
    </citation>
    <scope>NUCLEOTIDE SEQUENCE</scope>
    <source>
        <strain evidence="1">CCFEE 5737</strain>
    </source>
</reference>
<protein>
    <submittedName>
        <fullName evidence="1">Uncharacterized protein</fullName>
    </submittedName>
</protein>
<gene>
    <name evidence="1" type="ORF">LTS18_003823</name>
</gene>
<organism evidence="1 2">
    <name type="scientific">Coniosporium uncinatum</name>
    <dbReference type="NCBI Taxonomy" id="93489"/>
    <lineage>
        <taxon>Eukaryota</taxon>
        <taxon>Fungi</taxon>
        <taxon>Dikarya</taxon>
        <taxon>Ascomycota</taxon>
        <taxon>Pezizomycotina</taxon>
        <taxon>Dothideomycetes</taxon>
        <taxon>Dothideomycetes incertae sedis</taxon>
        <taxon>Coniosporium</taxon>
    </lineage>
</organism>
<dbReference type="Proteomes" id="UP001186974">
    <property type="component" value="Unassembled WGS sequence"/>
</dbReference>
<accession>A0ACC3DY01</accession>
<name>A0ACC3DY01_9PEZI</name>
<comment type="caution">
    <text evidence="1">The sequence shown here is derived from an EMBL/GenBank/DDBJ whole genome shotgun (WGS) entry which is preliminary data.</text>
</comment>
<dbReference type="EMBL" id="JAWDJW010000090">
    <property type="protein sequence ID" value="KAK3081694.1"/>
    <property type="molecule type" value="Genomic_DNA"/>
</dbReference>
<keyword evidence="2" id="KW-1185">Reference proteome</keyword>
<sequence length="157" mass="16479">MASQLPNGTHAPSTSSKPIQLALPLPHAPHSRIHIHLNILKNSLLLFLTTSSAESGSTLAPMGSLVYAMPSRTNVSAQPLSTALYPQSTTVDFATRIARILARRSGKPTYVGNSMSFAAAGLGGAVEEEMEGLNRVIEVVMAEIAKQDTAVNGDIAS</sequence>
<evidence type="ECO:0000313" key="2">
    <source>
        <dbReference type="Proteomes" id="UP001186974"/>
    </source>
</evidence>